<proteinExistence type="predicted"/>
<evidence type="ECO:0000256" key="1">
    <source>
        <dbReference type="SAM" id="MobiDB-lite"/>
    </source>
</evidence>
<dbReference type="AlphaFoldDB" id="A0AAV7LPD2"/>
<gene>
    <name evidence="2" type="ORF">NDU88_005969</name>
</gene>
<protein>
    <submittedName>
        <fullName evidence="2">Uncharacterized protein</fullName>
    </submittedName>
</protein>
<comment type="caution">
    <text evidence="2">The sequence shown here is derived from an EMBL/GenBank/DDBJ whole genome shotgun (WGS) entry which is preliminary data.</text>
</comment>
<feature type="compositionally biased region" description="Acidic residues" evidence="1">
    <location>
        <begin position="83"/>
        <end position="97"/>
    </location>
</feature>
<feature type="region of interest" description="Disordered" evidence="1">
    <location>
        <begin position="73"/>
        <end position="100"/>
    </location>
</feature>
<sequence length="108" mass="11886">MVMGVVDEDVVHAGVSGDTTGRVVDKEEEGDTVEAVDVGDSGYPHLSWLMIPVRNPRTGAENRRHVPYLQEKGGDNAAVAAVDTEDSEEEEEEEDVDNMSHLILQYFQ</sequence>
<feature type="region of interest" description="Disordered" evidence="1">
    <location>
        <begin position="1"/>
        <end position="38"/>
    </location>
</feature>
<evidence type="ECO:0000313" key="3">
    <source>
        <dbReference type="Proteomes" id="UP001066276"/>
    </source>
</evidence>
<evidence type="ECO:0000313" key="2">
    <source>
        <dbReference type="EMBL" id="KAJ1092859.1"/>
    </source>
</evidence>
<name>A0AAV7LPD2_PLEWA</name>
<organism evidence="2 3">
    <name type="scientific">Pleurodeles waltl</name>
    <name type="common">Iberian ribbed newt</name>
    <dbReference type="NCBI Taxonomy" id="8319"/>
    <lineage>
        <taxon>Eukaryota</taxon>
        <taxon>Metazoa</taxon>
        <taxon>Chordata</taxon>
        <taxon>Craniata</taxon>
        <taxon>Vertebrata</taxon>
        <taxon>Euteleostomi</taxon>
        <taxon>Amphibia</taxon>
        <taxon>Batrachia</taxon>
        <taxon>Caudata</taxon>
        <taxon>Salamandroidea</taxon>
        <taxon>Salamandridae</taxon>
        <taxon>Pleurodelinae</taxon>
        <taxon>Pleurodeles</taxon>
    </lineage>
</organism>
<keyword evidence="3" id="KW-1185">Reference proteome</keyword>
<reference evidence="2" key="1">
    <citation type="journal article" date="2022" name="bioRxiv">
        <title>Sequencing and chromosome-scale assembly of the giantPleurodeles waltlgenome.</title>
        <authorList>
            <person name="Brown T."/>
            <person name="Elewa A."/>
            <person name="Iarovenko S."/>
            <person name="Subramanian E."/>
            <person name="Araus A.J."/>
            <person name="Petzold A."/>
            <person name="Susuki M."/>
            <person name="Suzuki K.-i.T."/>
            <person name="Hayashi T."/>
            <person name="Toyoda A."/>
            <person name="Oliveira C."/>
            <person name="Osipova E."/>
            <person name="Leigh N.D."/>
            <person name="Simon A."/>
            <person name="Yun M.H."/>
        </authorList>
    </citation>
    <scope>NUCLEOTIDE SEQUENCE</scope>
    <source>
        <strain evidence="2">20211129_DDA</strain>
        <tissue evidence="2">Liver</tissue>
    </source>
</reference>
<dbReference type="Proteomes" id="UP001066276">
    <property type="component" value="Chromosome 11"/>
</dbReference>
<accession>A0AAV7LPD2</accession>
<dbReference type="EMBL" id="JANPWB010000015">
    <property type="protein sequence ID" value="KAJ1092859.1"/>
    <property type="molecule type" value="Genomic_DNA"/>
</dbReference>